<feature type="chain" id="PRO_5044376284" description="Cytochrome c domain-containing protein" evidence="2">
    <location>
        <begin position="21"/>
        <end position="452"/>
    </location>
</feature>
<dbReference type="Proteomes" id="UP000175993">
    <property type="component" value="Unassembled WGS sequence"/>
</dbReference>
<gene>
    <name evidence="3" type="ORF">BBI04_011700</name>
    <name evidence="4" type="ORF">GOZ88_11465</name>
</gene>
<keyword evidence="2" id="KW-0732">Signal</keyword>
<reference evidence="3 5" key="1">
    <citation type="submission" date="2019-11" db="EMBL/GenBank/DDBJ databases">
        <title>Whole-genome sequencing of Allorhizobium vitis.</title>
        <authorList>
            <person name="Gan H.M."/>
            <person name="Savka M.A."/>
        </authorList>
    </citation>
    <scope>NUCLEOTIDE SEQUENCE [LARGE SCALE GENOMIC DNA]</scope>
    <source>
        <strain evidence="3 5">AB4</strain>
    </source>
</reference>
<name>A0A1S2E391_AGRVI</name>
<dbReference type="EMBL" id="MBEV02000005">
    <property type="protein sequence ID" value="MUP05481.1"/>
    <property type="molecule type" value="Genomic_DNA"/>
</dbReference>
<dbReference type="EMBL" id="WPHU01000004">
    <property type="protein sequence ID" value="MVA56727.1"/>
    <property type="molecule type" value="Genomic_DNA"/>
</dbReference>
<evidence type="ECO:0000313" key="4">
    <source>
        <dbReference type="EMBL" id="MVA56727.1"/>
    </source>
</evidence>
<evidence type="ECO:0000313" key="5">
    <source>
        <dbReference type="Proteomes" id="UP000175993"/>
    </source>
</evidence>
<evidence type="ECO:0000313" key="3">
    <source>
        <dbReference type="EMBL" id="MUP05481.1"/>
    </source>
</evidence>
<evidence type="ECO:0000256" key="2">
    <source>
        <dbReference type="SAM" id="SignalP"/>
    </source>
</evidence>
<dbReference type="Proteomes" id="UP000440716">
    <property type="component" value="Unassembled WGS sequence"/>
</dbReference>
<evidence type="ECO:0000256" key="1">
    <source>
        <dbReference type="SAM" id="MobiDB-lite"/>
    </source>
</evidence>
<feature type="region of interest" description="Disordered" evidence="1">
    <location>
        <begin position="433"/>
        <end position="452"/>
    </location>
</feature>
<sequence>MKTVLFCLAIFLLPISAALADCPAPIDNSFAAAAKANFDCSSSLPLKGHETDRKFQIHYDFPKTLPDTSKLPWLTIDPFKNPADYMQAVLNYVTKVNARPDIDWRVQDNKVEEWCDAPWFFMLREPLHGMTTERWSRPKELHALQTNWERTFAVGIYNDVACYGLGQIWADPAFPKTLDFAFAEGAVAAKMLFTSATPSSVPYLAGSKEWDVAGEKDGSTMTMRLLQFDLSIKDKRSPNGWFFGTFVYNAMQPGDTPYQRLVPVGLIWGSDPALNATAYLEQAMSPTESWVNPAVATMFYPLPRQHLGLFGRANGPVDNPMSACITCHQRALDWGTAVLPDSPEAAQAAELLPDAPTDPYNDSAVAAYFRNIGSNSPVPDTQSLDYVLQVSKGIAAFRNWVKTDFPDHAASTSDVPPYPFKPGNTITTVPVDITAPGTEKPGNDPTGKLFLR</sequence>
<comment type="caution">
    <text evidence="4">The sequence shown here is derived from an EMBL/GenBank/DDBJ whole genome shotgun (WGS) entry which is preliminary data.</text>
</comment>
<dbReference type="AlphaFoldDB" id="A0A1S2E391"/>
<feature type="signal peptide" evidence="2">
    <location>
        <begin position="1"/>
        <end position="20"/>
    </location>
</feature>
<accession>A0A1S2E391</accession>
<evidence type="ECO:0008006" key="7">
    <source>
        <dbReference type="Google" id="ProtNLM"/>
    </source>
</evidence>
<dbReference type="OrthoDB" id="8830878at2"/>
<evidence type="ECO:0000313" key="6">
    <source>
        <dbReference type="Proteomes" id="UP000440716"/>
    </source>
</evidence>
<reference evidence="4 6" key="2">
    <citation type="submission" date="2019-12" db="EMBL/GenBank/DDBJ databases">
        <title>Whole-genome sequencing of Allorhizobium vitis.</title>
        <authorList>
            <person name="Gan H.M."/>
            <person name="Szegedi E."/>
            <person name="Burr T."/>
            <person name="Savka M.A."/>
        </authorList>
    </citation>
    <scope>NUCLEOTIDE SEQUENCE [LARGE SCALE GENOMIC DNA]</scope>
    <source>
        <strain evidence="4 6">CG415</strain>
    </source>
</reference>
<organism evidence="4 6">
    <name type="scientific">Agrobacterium vitis</name>
    <name type="common">Rhizobium vitis</name>
    <dbReference type="NCBI Taxonomy" id="373"/>
    <lineage>
        <taxon>Bacteria</taxon>
        <taxon>Pseudomonadati</taxon>
        <taxon>Pseudomonadota</taxon>
        <taxon>Alphaproteobacteria</taxon>
        <taxon>Hyphomicrobiales</taxon>
        <taxon>Rhizobiaceae</taxon>
        <taxon>Rhizobium/Agrobacterium group</taxon>
        <taxon>Agrobacterium</taxon>
    </lineage>
</organism>
<proteinExistence type="predicted"/>
<protein>
    <recommendedName>
        <fullName evidence="7">Cytochrome c domain-containing protein</fullName>
    </recommendedName>
</protein>